<evidence type="ECO:0000256" key="1">
    <source>
        <dbReference type="ARBA" id="ARBA00009480"/>
    </source>
</evidence>
<evidence type="ECO:0000256" key="2">
    <source>
        <dbReference type="SAM" id="MobiDB-lite"/>
    </source>
</evidence>
<dbReference type="AlphaFoldDB" id="A0A8R1ITH4"/>
<evidence type="ECO:0000313" key="4">
    <source>
        <dbReference type="EnsemblMetazoa" id="CJA39463.1"/>
    </source>
</evidence>
<dbReference type="GO" id="GO:0016082">
    <property type="term" value="P:synaptic vesicle priming"/>
    <property type="evidence" value="ECO:0007669"/>
    <property type="project" value="TreeGrafter"/>
</dbReference>
<feature type="compositionally biased region" description="Polar residues" evidence="2">
    <location>
        <begin position="65"/>
        <end position="86"/>
    </location>
</feature>
<evidence type="ECO:0000259" key="3">
    <source>
        <dbReference type="PROSITE" id="PS50192"/>
    </source>
</evidence>
<dbReference type="GO" id="GO:0098793">
    <property type="term" value="C:presynapse"/>
    <property type="evidence" value="ECO:0007669"/>
    <property type="project" value="GOC"/>
</dbReference>
<dbReference type="GO" id="GO:0005484">
    <property type="term" value="F:SNAP receptor activity"/>
    <property type="evidence" value="ECO:0007669"/>
    <property type="project" value="TreeGrafter"/>
</dbReference>
<feature type="region of interest" description="Disordered" evidence="2">
    <location>
        <begin position="61"/>
        <end position="86"/>
    </location>
</feature>
<proteinExistence type="inferred from homology"/>
<dbReference type="FunFam" id="1.20.5.110:FF:000079">
    <property type="entry name" value="synaptosomal-associated protein 29"/>
    <property type="match status" value="1"/>
</dbReference>
<evidence type="ECO:0000313" key="5">
    <source>
        <dbReference type="Proteomes" id="UP000005237"/>
    </source>
</evidence>
<dbReference type="CDD" id="cd15856">
    <property type="entry name" value="SNARE_SNAP29C"/>
    <property type="match status" value="1"/>
</dbReference>
<comment type="similarity">
    <text evidence="1">Belongs to the SNAP-25 family.</text>
</comment>
<dbReference type="Gene3D" id="1.20.5.110">
    <property type="match status" value="1"/>
</dbReference>
<dbReference type="PROSITE" id="PS50192">
    <property type="entry name" value="T_SNARE"/>
    <property type="match status" value="1"/>
</dbReference>
<accession>A0A8R1ITH4</accession>
<reference evidence="4" key="2">
    <citation type="submission" date="2022-06" db="UniProtKB">
        <authorList>
            <consortium name="EnsemblMetazoa"/>
        </authorList>
    </citation>
    <scope>IDENTIFICATION</scope>
    <source>
        <strain evidence="4">DF5081</strain>
    </source>
</reference>
<protein>
    <submittedName>
        <fullName evidence="4">t-SNARE coiled-coil homology domain-containing protein</fullName>
    </submittedName>
</protein>
<keyword evidence="5" id="KW-1185">Reference proteome</keyword>
<reference evidence="5" key="1">
    <citation type="submission" date="2010-08" db="EMBL/GenBank/DDBJ databases">
        <authorList>
            <consortium name="Caenorhabditis japonica Sequencing Consortium"/>
            <person name="Wilson R.K."/>
        </authorList>
    </citation>
    <scope>NUCLEOTIDE SEQUENCE [LARGE SCALE GENOMIC DNA]</scope>
    <source>
        <strain evidence="5">DF5081</strain>
    </source>
</reference>
<feature type="domain" description="T-SNARE coiled-coil homology" evidence="3">
    <location>
        <begin position="1"/>
        <end position="61"/>
    </location>
</feature>
<dbReference type="GO" id="GO:0031201">
    <property type="term" value="C:SNARE complex"/>
    <property type="evidence" value="ECO:0007669"/>
    <property type="project" value="TreeGrafter"/>
</dbReference>
<sequence length="97" mass="10870">MDNQIDENLDMMSANLRNLQRLGMDLGKEVDSQNEMLERIHTKADRNDAIVRDQDKQMQKILGSGASTSQTTAESLTPSMDTSTKMSLMMKASSLFK</sequence>
<dbReference type="PANTHER" id="PTHR19305:SF9">
    <property type="entry name" value="SYNAPTOSOMAL-ASSOCIATED PROTEIN 29"/>
    <property type="match status" value="1"/>
</dbReference>
<dbReference type="SMART" id="SM00397">
    <property type="entry name" value="t_SNARE"/>
    <property type="match status" value="1"/>
</dbReference>
<name>A0A8R1ITH4_CAEJA</name>
<dbReference type="GO" id="GO:0005886">
    <property type="term" value="C:plasma membrane"/>
    <property type="evidence" value="ECO:0007669"/>
    <property type="project" value="TreeGrafter"/>
</dbReference>
<dbReference type="Proteomes" id="UP000005237">
    <property type="component" value="Unassembled WGS sequence"/>
</dbReference>
<dbReference type="EnsemblMetazoa" id="CJA39463.1">
    <property type="protein sequence ID" value="CJA39463.1"/>
    <property type="gene ID" value="WBGene00215310"/>
</dbReference>
<dbReference type="GO" id="GO:0031629">
    <property type="term" value="P:synaptic vesicle fusion to presynaptic active zone membrane"/>
    <property type="evidence" value="ECO:0007669"/>
    <property type="project" value="TreeGrafter"/>
</dbReference>
<dbReference type="PANTHER" id="PTHR19305">
    <property type="entry name" value="SYNAPTOSOMAL ASSOCIATED PROTEIN"/>
    <property type="match status" value="1"/>
</dbReference>
<dbReference type="InterPro" id="IPR000727">
    <property type="entry name" value="T_SNARE_dom"/>
</dbReference>
<organism evidence="4 5">
    <name type="scientific">Caenorhabditis japonica</name>
    <dbReference type="NCBI Taxonomy" id="281687"/>
    <lineage>
        <taxon>Eukaryota</taxon>
        <taxon>Metazoa</taxon>
        <taxon>Ecdysozoa</taxon>
        <taxon>Nematoda</taxon>
        <taxon>Chromadorea</taxon>
        <taxon>Rhabditida</taxon>
        <taxon>Rhabditina</taxon>
        <taxon>Rhabditomorpha</taxon>
        <taxon>Rhabditoidea</taxon>
        <taxon>Rhabditidae</taxon>
        <taxon>Peloderinae</taxon>
        <taxon>Caenorhabditis</taxon>
    </lineage>
</organism>
<dbReference type="GO" id="GO:0019905">
    <property type="term" value="F:syntaxin binding"/>
    <property type="evidence" value="ECO:0007669"/>
    <property type="project" value="TreeGrafter"/>
</dbReference>
<dbReference type="SUPFAM" id="SSF58038">
    <property type="entry name" value="SNARE fusion complex"/>
    <property type="match status" value="1"/>
</dbReference>